<accession>A0ABV2T278</accession>
<keyword evidence="3" id="KW-1185">Reference proteome</keyword>
<dbReference type="Proteomes" id="UP001549749">
    <property type="component" value="Unassembled WGS sequence"/>
</dbReference>
<comment type="caution">
    <text evidence="2">The sequence shown here is derived from an EMBL/GenBank/DDBJ whole genome shotgun (WGS) entry which is preliminary data.</text>
</comment>
<evidence type="ECO:0000313" key="3">
    <source>
        <dbReference type="Proteomes" id="UP001549749"/>
    </source>
</evidence>
<feature type="chain" id="PRO_5045611169" evidence="1">
    <location>
        <begin position="27"/>
        <end position="491"/>
    </location>
</feature>
<evidence type="ECO:0000256" key="1">
    <source>
        <dbReference type="SAM" id="SignalP"/>
    </source>
</evidence>
<dbReference type="PROSITE" id="PS51257">
    <property type="entry name" value="PROKAR_LIPOPROTEIN"/>
    <property type="match status" value="1"/>
</dbReference>
<sequence>MLRILATIFPLFTLMLMSCDSTGNKAAGGNQTDSTMVARDTAAADPAVLPPIPFNEFLLKIKTVTLPLDKAALKDTDLKTLYGRYEVYTAVSAGKLSLPNGNTLIVYAGQVDSDIEEVWMITYTPEGKEISSIMEGGYHNERSGVEEPERTEQHFTIHKDSLIEIREHYMKWAKTQTTDTTCIRFYEVRTDGKIDRRAKDTESFAAYQERFPLLTLPLTINKVSYAGLTAVSKLTPYYRFEDYIYYDWRVYAYGRISLPGKGPVLLYINEAAEEGESIIAPSVELVSYSPAGAKKDLMKIAGGDGGEGGYTDYTNTRITPDGMIALTESTVVHGEYLEFNNTYTITYDMQYQVDASGKFKPLGATRIEYALTEYDTDNMKAYFDRKKEEPAGNWEEVQFTIPGSKIVVGIYSYYKNGECLMELFTSGKDNQKIDAYPLYITLKTSRYEEVSFLKLENESEGETDRGALMGPVTIKLKNKALQIDRQGRFIK</sequence>
<dbReference type="EMBL" id="JBEXAC010000001">
    <property type="protein sequence ID" value="MET6997131.1"/>
    <property type="molecule type" value="Genomic_DNA"/>
</dbReference>
<dbReference type="RefSeq" id="WP_354659770.1">
    <property type="nucleotide sequence ID" value="NZ_JBEXAC010000001.1"/>
</dbReference>
<evidence type="ECO:0000313" key="2">
    <source>
        <dbReference type="EMBL" id="MET6997131.1"/>
    </source>
</evidence>
<protein>
    <submittedName>
        <fullName evidence="2">Uncharacterized protein</fullName>
    </submittedName>
</protein>
<name>A0ABV2T278_9BACT</name>
<organism evidence="2 3">
    <name type="scientific">Chitinophaga defluvii</name>
    <dbReference type="NCBI Taxonomy" id="3163343"/>
    <lineage>
        <taxon>Bacteria</taxon>
        <taxon>Pseudomonadati</taxon>
        <taxon>Bacteroidota</taxon>
        <taxon>Chitinophagia</taxon>
        <taxon>Chitinophagales</taxon>
        <taxon>Chitinophagaceae</taxon>
        <taxon>Chitinophaga</taxon>
    </lineage>
</organism>
<reference evidence="2 3" key="1">
    <citation type="submission" date="2024-06" db="EMBL/GenBank/DDBJ databases">
        <title>Chitinophaga defluvii sp. nov., isolated from municipal sewage.</title>
        <authorList>
            <person name="Zhang L."/>
        </authorList>
    </citation>
    <scope>NUCLEOTIDE SEQUENCE [LARGE SCALE GENOMIC DNA]</scope>
    <source>
        <strain evidence="2 3">H8</strain>
    </source>
</reference>
<feature type="signal peptide" evidence="1">
    <location>
        <begin position="1"/>
        <end position="26"/>
    </location>
</feature>
<keyword evidence="1" id="KW-0732">Signal</keyword>
<proteinExistence type="predicted"/>
<gene>
    <name evidence="2" type="ORF">ABR189_07110</name>
</gene>